<name>A0A0L7LU47_OPEBR</name>
<dbReference type="GO" id="GO:0005741">
    <property type="term" value="C:mitochondrial outer membrane"/>
    <property type="evidence" value="ECO:0007669"/>
    <property type="project" value="UniProtKB-SubCell"/>
</dbReference>
<feature type="domain" description="Myb/SANT-like DNA-binding" evidence="14">
    <location>
        <begin position="10"/>
        <end position="81"/>
    </location>
</feature>
<keyword evidence="8" id="KW-0805">Transcription regulation</keyword>
<keyword evidence="11" id="KW-0804">Transcription</keyword>
<evidence type="ECO:0000256" key="4">
    <source>
        <dbReference type="ARBA" id="ARBA00016807"/>
    </source>
</evidence>
<proteinExistence type="inferred from homology"/>
<dbReference type="InterPro" id="IPR019392">
    <property type="entry name" value="Miga"/>
</dbReference>
<keyword evidence="5" id="KW-0812">Transmembrane</keyword>
<dbReference type="Pfam" id="PF13873">
    <property type="entry name" value="Myb_DNA-bind_5"/>
    <property type="match status" value="1"/>
</dbReference>
<dbReference type="InterPro" id="IPR028002">
    <property type="entry name" value="Myb_DNA-bind_5"/>
</dbReference>
<evidence type="ECO:0000259" key="14">
    <source>
        <dbReference type="Pfam" id="PF13873"/>
    </source>
</evidence>
<keyword evidence="7" id="KW-1133">Transmembrane helix</keyword>
<evidence type="ECO:0000256" key="7">
    <source>
        <dbReference type="ARBA" id="ARBA00022989"/>
    </source>
</evidence>
<dbReference type="EMBL" id="JTDY01000079">
    <property type="protein sequence ID" value="KOB78990.1"/>
    <property type="molecule type" value="Genomic_DNA"/>
</dbReference>
<keyword evidence="16" id="KW-1185">Reference proteome</keyword>
<evidence type="ECO:0000256" key="9">
    <source>
        <dbReference type="ARBA" id="ARBA00023128"/>
    </source>
</evidence>
<evidence type="ECO:0000256" key="1">
    <source>
        <dbReference type="ARBA" id="ARBA00004294"/>
    </source>
</evidence>
<evidence type="ECO:0000256" key="3">
    <source>
        <dbReference type="ARBA" id="ARBA00011764"/>
    </source>
</evidence>
<evidence type="ECO:0000256" key="10">
    <source>
        <dbReference type="ARBA" id="ARBA00023136"/>
    </source>
</evidence>
<feature type="region of interest" description="Disordered" evidence="13">
    <location>
        <begin position="136"/>
        <end position="178"/>
    </location>
</feature>
<evidence type="ECO:0000256" key="5">
    <source>
        <dbReference type="ARBA" id="ARBA00022692"/>
    </source>
</evidence>
<evidence type="ECO:0000256" key="13">
    <source>
        <dbReference type="SAM" id="MobiDB-lite"/>
    </source>
</evidence>
<dbReference type="AlphaFoldDB" id="A0A0L7LU47"/>
<keyword evidence="10" id="KW-0472">Membrane</keyword>
<comment type="caution">
    <text evidence="15">The sequence shown here is derived from an EMBL/GenBank/DDBJ whole genome shotgun (WGS) entry which is preliminary data.</text>
</comment>
<feature type="compositionally biased region" description="Basic and acidic residues" evidence="13">
    <location>
        <begin position="160"/>
        <end position="170"/>
    </location>
</feature>
<dbReference type="PANTHER" id="PTHR21508">
    <property type="entry name" value="MITOGUARDIN"/>
    <property type="match status" value="1"/>
</dbReference>
<comment type="subunit">
    <text evidence="3">Self-associates forming complexes of several hundred monomers.</text>
</comment>
<dbReference type="Proteomes" id="UP000037510">
    <property type="component" value="Unassembled WGS sequence"/>
</dbReference>
<comment type="function">
    <text evidence="12">Involved in transvection phenomena (= synapsis-dependent gene expression), where the synaptic pairing of chromosomes carrying genes with which zeste interacts influences the expression of these genes. Zeste binds to DNA and stimulates transcription from a nearby promoter.</text>
</comment>
<comment type="subcellular location">
    <subcellularLocation>
        <location evidence="1">Mitochondrion outer membrane</location>
    </subcellularLocation>
</comment>
<dbReference type="STRING" id="104452.A0A0L7LU47"/>
<keyword evidence="9" id="KW-0496">Mitochondrion</keyword>
<evidence type="ECO:0000256" key="2">
    <source>
        <dbReference type="ARBA" id="ARBA00008969"/>
    </source>
</evidence>
<evidence type="ECO:0000256" key="11">
    <source>
        <dbReference type="ARBA" id="ARBA00023163"/>
    </source>
</evidence>
<dbReference type="Pfam" id="PF10265">
    <property type="entry name" value="Miga"/>
    <property type="match status" value="2"/>
</dbReference>
<dbReference type="PANTHER" id="PTHR21508:SF5">
    <property type="entry name" value="MITOGUARDIN"/>
    <property type="match status" value="1"/>
</dbReference>
<gene>
    <name evidence="15" type="ORF">OBRU01_01351</name>
</gene>
<evidence type="ECO:0000256" key="12">
    <source>
        <dbReference type="ARBA" id="ARBA00025466"/>
    </source>
</evidence>
<reference evidence="15 16" key="1">
    <citation type="journal article" date="2015" name="Genome Biol. Evol.">
        <title>The genome of winter moth (Operophtera brumata) provides a genomic perspective on sexual dimorphism and phenology.</title>
        <authorList>
            <person name="Derks M.F."/>
            <person name="Smit S."/>
            <person name="Salis L."/>
            <person name="Schijlen E."/>
            <person name="Bossers A."/>
            <person name="Mateman C."/>
            <person name="Pijl A.S."/>
            <person name="de Ridder D."/>
            <person name="Groenen M.A."/>
            <person name="Visser M.E."/>
            <person name="Megens H.J."/>
        </authorList>
    </citation>
    <scope>NUCLEOTIDE SEQUENCE [LARGE SCALE GENOMIC DNA]</scope>
    <source>
        <strain evidence="15">WM2013NL</strain>
        <tissue evidence="15">Head and thorax</tissue>
    </source>
</reference>
<evidence type="ECO:0000313" key="16">
    <source>
        <dbReference type="Proteomes" id="UP000037510"/>
    </source>
</evidence>
<evidence type="ECO:0000256" key="6">
    <source>
        <dbReference type="ARBA" id="ARBA00022787"/>
    </source>
</evidence>
<accession>A0A0L7LU47</accession>
<evidence type="ECO:0000313" key="15">
    <source>
        <dbReference type="EMBL" id="KOB78990.1"/>
    </source>
</evidence>
<sequence>MAPPRQVLRQQLEILIDFLEEHKELLKGATAGSTITQQYVRQKWAEIAKRLNAVESGALKTPQRWRKYWFEWRHKCRKKAADARRFQSGANRFVPLNDLEIRLIELSGKGTVTATESSTKQLTSFLAEDSDSQPLENIKVQGVPLRKGRPRKSVTSTSRAMDHHLSDERQSATPPPKWALDLEERRIAAEERMAAALESIASVMQSQEERRAMLNERIADAPTTISGTVQDLNSGKMRAPVPGPAVADLRDFDDLTEALPELENLELYQAALYCLRLAFQLVFKDAAAWAWFVDAGRQVLTDLLLFADKLVFKDAAAWAWFVDAGQQVLTDLLLFADKLVFKDAAAWAWFVDAGRQVLTDLLLFASKGEPKEFLVAYEEMVSWTSDGANWQTIERYSVQALTFYDVVLDYILLDAFEDLAAPPSSVLAVALTTAVWSVIKAKRRYLHYPDGFMAHFYSISEHLLPVLVWGFLGPRERLRDVCESFQSEIVGFISDLFSFQKCRYTTLDELAVDIMIHARSRTANITDKLAERN</sequence>
<protein>
    <recommendedName>
        <fullName evidence="4">Regulatory protein zeste</fullName>
    </recommendedName>
</protein>
<organism evidence="15 16">
    <name type="scientific">Operophtera brumata</name>
    <name type="common">Winter moth</name>
    <name type="synonym">Phalaena brumata</name>
    <dbReference type="NCBI Taxonomy" id="104452"/>
    <lineage>
        <taxon>Eukaryota</taxon>
        <taxon>Metazoa</taxon>
        <taxon>Ecdysozoa</taxon>
        <taxon>Arthropoda</taxon>
        <taxon>Hexapoda</taxon>
        <taxon>Insecta</taxon>
        <taxon>Pterygota</taxon>
        <taxon>Neoptera</taxon>
        <taxon>Endopterygota</taxon>
        <taxon>Lepidoptera</taxon>
        <taxon>Glossata</taxon>
        <taxon>Ditrysia</taxon>
        <taxon>Geometroidea</taxon>
        <taxon>Geometridae</taxon>
        <taxon>Larentiinae</taxon>
        <taxon>Operophtera</taxon>
    </lineage>
</organism>
<dbReference type="GO" id="GO:0008053">
    <property type="term" value="P:mitochondrial fusion"/>
    <property type="evidence" value="ECO:0007669"/>
    <property type="project" value="InterPro"/>
</dbReference>
<evidence type="ECO:0000256" key="8">
    <source>
        <dbReference type="ARBA" id="ARBA00023015"/>
    </source>
</evidence>
<comment type="similarity">
    <text evidence="2">Belongs to the mitoguardin family.</text>
</comment>
<keyword evidence="6" id="KW-1000">Mitochondrion outer membrane</keyword>